<reference evidence="1 2" key="1">
    <citation type="submission" date="2015-09" db="EMBL/GenBank/DDBJ databases">
        <authorList>
            <consortium name="Pathogen Informatics"/>
        </authorList>
    </citation>
    <scope>NUCLEOTIDE SEQUENCE [LARGE SCALE GENOMIC DNA]</scope>
    <source>
        <strain evidence="1 2">2789STDY5834928</strain>
    </source>
</reference>
<evidence type="ECO:0000313" key="1">
    <source>
        <dbReference type="EMBL" id="CUQ80689.1"/>
    </source>
</evidence>
<evidence type="ECO:0000313" key="2">
    <source>
        <dbReference type="Proteomes" id="UP000095662"/>
    </source>
</evidence>
<dbReference type="AlphaFoldDB" id="A0A174Z6X4"/>
<protein>
    <submittedName>
        <fullName evidence="1">Uncharacterized protein</fullName>
    </submittedName>
</protein>
<dbReference type="OrthoDB" id="9816054at2"/>
<dbReference type="STRING" id="39492.ERS852540_00079"/>
<gene>
    <name evidence="1" type="ORF">ERS852540_00079</name>
</gene>
<accession>A0A174Z6X4</accession>
<sequence>MTIFSDNPYDRRMERLMMTVPNFAPRGVGFRFTEAQISITATAATPTEILTATMWQIRCPPFRKRFNEYIESEEKPMTYINEKHRTRFTLAAKNVHRENYALLSALYLLTADQRLWSCCKHHINNGCVFFENIKLHNCTERAYTLYCAAKDLTLGTKHLTVSDLADADLVPPMLFRTICNAMGIRRFGLIAIRENCHD</sequence>
<organism evidence="1 2">
    <name type="scientific">[Eubacterium] siraeum</name>
    <dbReference type="NCBI Taxonomy" id="39492"/>
    <lineage>
        <taxon>Bacteria</taxon>
        <taxon>Bacillati</taxon>
        <taxon>Bacillota</taxon>
        <taxon>Clostridia</taxon>
        <taxon>Eubacteriales</taxon>
        <taxon>Oscillospiraceae</taxon>
        <taxon>Oscillospiraceae incertae sedis</taxon>
    </lineage>
</organism>
<proteinExistence type="predicted"/>
<dbReference type="Proteomes" id="UP000095662">
    <property type="component" value="Unassembled WGS sequence"/>
</dbReference>
<name>A0A174Z6X4_9FIRM</name>
<dbReference type="EMBL" id="CZBY01000001">
    <property type="protein sequence ID" value="CUQ80689.1"/>
    <property type="molecule type" value="Genomic_DNA"/>
</dbReference>